<feature type="transmembrane region" description="Helical" evidence="2">
    <location>
        <begin position="30"/>
        <end position="53"/>
    </location>
</feature>
<proteinExistence type="predicted"/>
<name>A0A7J5BUH0_9MICO</name>
<keyword evidence="2" id="KW-0472">Membrane</keyword>
<dbReference type="EMBL" id="WBJZ01000007">
    <property type="protein sequence ID" value="KAB1657928.1"/>
    <property type="molecule type" value="Genomic_DNA"/>
</dbReference>
<keyword evidence="2" id="KW-1133">Transmembrane helix</keyword>
<protein>
    <submittedName>
        <fullName evidence="3">Uncharacterized protein</fullName>
    </submittedName>
</protein>
<organism evidence="3 4">
    <name type="scientific">Pseudoclavibacter chungangensis</name>
    <dbReference type="NCBI Taxonomy" id="587635"/>
    <lineage>
        <taxon>Bacteria</taxon>
        <taxon>Bacillati</taxon>
        <taxon>Actinomycetota</taxon>
        <taxon>Actinomycetes</taxon>
        <taxon>Micrococcales</taxon>
        <taxon>Microbacteriaceae</taxon>
        <taxon>Pseudoclavibacter</taxon>
    </lineage>
</organism>
<reference evidence="3 4" key="1">
    <citation type="submission" date="2019-09" db="EMBL/GenBank/DDBJ databases">
        <title>Phylogeny of genus Pseudoclavibacter and closely related genus.</title>
        <authorList>
            <person name="Li Y."/>
        </authorList>
    </citation>
    <scope>NUCLEOTIDE SEQUENCE [LARGE SCALE GENOMIC DNA]</scope>
    <source>
        <strain evidence="3 4">DSM 23821</strain>
    </source>
</reference>
<dbReference type="AlphaFoldDB" id="A0A7J5BUH0"/>
<evidence type="ECO:0000313" key="4">
    <source>
        <dbReference type="Proteomes" id="UP000467240"/>
    </source>
</evidence>
<gene>
    <name evidence="3" type="ORF">F8O01_06530</name>
</gene>
<dbReference type="RefSeq" id="WP_158040086.1">
    <property type="nucleotide sequence ID" value="NZ_JACCFV010000001.1"/>
</dbReference>
<feature type="compositionally biased region" description="Basic and acidic residues" evidence="1">
    <location>
        <begin position="72"/>
        <end position="85"/>
    </location>
</feature>
<comment type="caution">
    <text evidence="3">The sequence shown here is derived from an EMBL/GenBank/DDBJ whole genome shotgun (WGS) entry which is preliminary data.</text>
</comment>
<dbReference type="Proteomes" id="UP000467240">
    <property type="component" value="Unassembled WGS sequence"/>
</dbReference>
<feature type="region of interest" description="Disordered" evidence="1">
    <location>
        <begin position="72"/>
        <end position="111"/>
    </location>
</feature>
<evidence type="ECO:0000256" key="1">
    <source>
        <dbReference type="SAM" id="MobiDB-lite"/>
    </source>
</evidence>
<accession>A0A7J5BUH0</accession>
<evidence type="ECO:0000256" key="2">
    <source>
        <dbReference type="SAM" id="Phobius"/>
    </source>
</evidence>
<sequence>MSASLALLGELVLQVPTPTDPPFDPDDVTPGVVGFAAIFVLFLMVSAIAFDLIRRVRRVKYREVVREKLEREVAERDANAARDDEPSADGGGVTGAREATDPPGSGGDQAR</sequence>
<keyword evidence="2" id="KW-0812">Transmembrane</keyword>
<keyword evidence="4" id="KW-1185">Reference proteome</keyword>
<evidence type="ECO:0000313" key="3">
    <source>
        <dbReference type="EMBL" id="KAB1657928.1"/>
    </source>
</evidence>